<sequence length="625" mass="66874">MNDKWTLALGFSAGVWLPLAATAQSSPPQWQIEARPTTNPTFEVAPTAEALPQWQAVPEPRSDRPWQPATPEELAQPILPPVAEQAPTPVIAEEPQYRIPPLMRPPTRLFNLETANILPEQTLELRGGIRNYDPQVAGGGGGLQIFYGSIDYAINNRLQASFSGNYYDDPLGRLVNGLQPDLQFGAIAAGLKYQVHRGDRLSVAVAGSLEAVRVRSDNFLFVPGAARAGTWTVAASLQAPITYSFNPQLQWHFTPNLTYFPDTVNKGGEFYGTNFNFGTGISWQPHPRFNLFADVNMPVGPGGNAVRSSDGAIVNLPVWSAGVRFLVNPAVSIDLAATNAFGITPATRTLAFLPGADQVGVMAGLSYTPNMGSDFAPPFLPSFRSGPRQPLTDRDRQLLLNGLTLTSPSTLDPGMLHLRGNSGTTGTGFQVGFGLAYDAQFAIAIEQWERGETLIENINYSGNLQLGLAAKLRFLDQTQGDPFSLAFQGSFNRGIKQGGGGSRSLGGLELAFMYEPTKNVALLLNPKVGIFTPDQKVVGGIGVGLNVEVVRNLQFIAEATPVFGQTGVYSAGLRYVVPQWGLGIDLYGSTAVGSSIPNAGLVGQGSPGVGVNLHWLFGGSRPQEN</sequence>
<keyword evidence="3" id="KW-1185">Reference proteome</keyword>
<organism evidence="2 3">
    <name type="scientific">Thermosynechococcus sichuanensis E542</name>
    <dbReference type="NCBI Taxonomy" id="2016101"/>
    <lineage>
        <taxon>Bacteria</taxon>
        <taxon>Bacillati</taxon>
        <taxon>Cyanobacteriota</taxon>
        <taxon>Cyanophyceae</taxon>
        <taxon>Acaryochloridales</taxon>
        <taxon>Thermosynechococcaceae</taxon>
        <taxon>Thermosynechococcus</taxon>
        <taxon>Thermosynechococcus sichuanensis</taxon>
    </lineage>
</organism>
<accession>A0A7D6J172</accession>
<protein>
    <recommendedName>
        <fullName evidence="4">Porin</fullName>
    </recommendedName>
</protein>
<evidence type="ECO:0000256" key="1">
    <source>
        <dbReference type="SAM" id="SignalP"/>
    </source>
</evidence>
<dbReference type="RefSeq" id="WP_181495275.1">
    <property type="nucleotide sequence ID" value="NZ_CP032152.1"/>
</dbReference>
<feature type="chain" id="PRO_5027604395" description="Porin" evidence="1">
    <location>
        <begin position="24"/>
        <end position="625"/>
    </location>
</feature>
<reference evidence="3" key="1">
    <citation type="submission" date="2018-09" db="EMBL/GenBank/DDBJ databases">
        <title>Complete genome sequence of thermophilic cyanobacteria strain Thermosynechococcus elongatus PKUAC-SCTE542.</title>
        <authorList>
            <person name="Liang Y."/>
            <person name="Tang J."/>
            <person name="Daroch M."/>
        </authorList>
    </citation>
    <scope>NUCLEOTIDE SEQUENCE [LARGE SCALE GENOMIC DNA]</scope>
    <source>
        <strain evidence="3">E542</strain>
    </source>
</reference>
<keyword evidence="1" id="KW-0732">Signal</keyword>
<dbReference type="KEGG" id="tsq:D3A95_12445"/>
<name>A0A7D6J172_9CYAN</name>
<evidence type="ECO:0008006" key="4">
    <source>
        <dbReference type="Google" id="ProtNLM"/>
    </source>
</evidence>
<dbReference type="EMBL" id="CP032152">
    <property type="protein sequence ID" value="QLL29556.1"/>
    <property type="molecule type" value="Genomic_DNA"/>
</dbReference>
<dbReference type="AlphaFoldDB" id="A0A7D6J172"/>
<dbReference type="Proteomes" id="UP000261812">
    <property type="component" value="Chromosome"/>
</dbReference>
<evidence type="ECO:0000313" key="2">
    <source>
        <dbReference type="EMBL" id="QLL29556.1"/>
    </source>
</evidence>
<evidence type="ECO:0000313" key="3">
    <source>
        <dbReference type="Proteomes" id="UP000261812"/>
    </source>
</evidence>
<feature type="signal peptide" evidence="1">
    <location>
        <begin position="1"/>
        <end position="23"/>
    </location>
</feature>
<proteinExistence type="predicted"/>
<gene>
    <name evidence="2" type="ORF">D3A95_12445</name>
</gene>